<evidence type="ECO:0000313" key="2">
    <source>
        <dbReference type="EMBL" id="PYE88226.1"/>
    </source>
</evidence>
<dbReference type="AlphaFoldDB" id="A0A318T1N0"/>
<feature type="compositionally biased region" description="Basic and acidic residues" evidence="1">
    <location>
        <begin position="75"/>
        <end position="94"/>
    </location>
</feature>
<gene>
    <name evidence="2" type="ORF">C7477_10897</name>
</gene>
<evidence type="ECO:0000256" key="1">
    <source>
        <dbReference type="SAM" id="MobiDB-lite"/>
    </source>
</evidence>
<dbReference type="OrthoDB" id="9807263at2"/>
<sequence length="94" mass="10455">MTRNVNKWSGQITEHDSALGLEPGVFAEGNAKEIAASLKHSAEAKQDADPYRSAMSMLDFYINRAGKNLSSSRRQVLEEAKDELRRTYGRPVEG</sequence>
<evidence type="ECO:0000313" key="3">
    <source>
        <dbReference type="Proteomes" id="UP000247454"/>
    </source>
</evidence>
<proteinExistence type="predicted"/>
<organism evidence="2 3">
    <name type="scientific">Phyllobacterium leguminum</name>
    <dbReference type="NCBI Taxonomy" id="314237"/>
    <lineage>
        <taxon>Bacteria</taxon>
        <taxon>Pseudomonadati</taxon>
        <taxon>Pseudomonadota</taxon>
        <taxon>Alphaproteobacteria</taxon>
        <taxon>Hyphomicrobiales</taxon>
        <taxon>Phyllobacteriaceae</taxon>
        <taxon>Phyllobacterium</taxon>
    </lineage>
</organism>
<dbReference type="Proteomes" id="UP000247454">
    <property type="component" value="Unassembled WGS sequence"/>
</dbReference>
<name>A0A318T1N0_9HYPH</name>
<dbReference type="RefSeq" id="WP_110751188.1">
    <property type="nucleotide sequence ID" value="NZ_QJTF01000008.1"/>
</dbReference>
<keyword evidence="3" id="KW-1185">Reference proteome</keyword>
<accession>A0A318T1N0</accession>
<dbReference type="InterPro" id="IPR021513">
    <property type="entry name" value="Phage_RSL1_Orf186"/>
</dbReference>
<dbReference type="EMBL" id="QJTF01000008">
    <property type="protein sequence ID" value="PYE88226.1"/>
    <property type="molecule type" value="Genomic_DNA"/>
</dbReference>
<feature type="region of interest" description="Disordered" evidence="1">
    <location>
        <begin position="71"/>
        <end position="94"/>
    </location>
</feature>
<protein>
    <submittedName>
        <fullName evidence="2">Uncharacterized protein DUF3175</fullName>
    </submittedName>
</protein>
<dbReference type="Pfam" id="PF11373">
    <property type="entry name" value="DUF3175"/>
    <property type="match status" value="1"/>
</dbReference>
<reference evidence="2 3" key="1">
    <citation type="submission" date="2018-06" db="EMBL/GenBank/DDBJ databases">
        <title>Genomic Encyclopedia of Type Strains, Phase III (KMG-III): the genomes of soil and plant-associated and newly described type strains.</title>
        <authorList>
            <person name="Whitman W."/>
        </authorList>
    </citation>
    <scope>NUCLEOTIDE SEQUENCE [LARGE SCALE GENOMIC DNA]</scope>
    <source>
        <strain evidence="2 3">ORS 1419</strain>
    </source>
</reference>
<comment type="caution">
    <text evidence="2">The sequence shown here is derived from an EMBL/GenBank/DDBJ whole genome shotgun (WGS) entry which is preliminary data.</text>
</comment>